<evidence type="ECO:0000313" key="2">
    <source>
        <dbReference type="EMBL" id="ABS63223.1"/>
    </source>
</evidence>
<dbReference type="Gene3D" id="3.40.50.150">
    <property type="entry name" value="Vaccinia Virus protein VP39"/>
    <property type="match status" value="1"/>
</dbReference>
<dbReference type="Pfam" id="PF08242">
    <property type="entry name" value="Methyltransf_12"/>
    <property type="match status" value="1"/>
</dbReference>
<keyword evidence="2" id="KW-0489">Methyltransferase</keyword>
<dbReference type="PANTHER" id="PTHR43861:SF1">
    <property type="entry name" value="TRANS-ACONITATE 2-METHYLTRANSFERASE"/>
    <property type="match status" value="1"/>
</dbReference>
<gene>
    <name evidence="2" type="ordered locus">Plav_1604</name>
</gene>
<dbReference type="InterPro" id="IPR029063">
    <property type="entry name" value="SAM-dependent_MTases_sf"/>
</dbReference>
<accession>A7HTJ0</accession>
<evidence type="ECO:0000259" key="1">
    <source>
        <dbReference type="Pfam" id="PF08242"/>
    </source>
</evidence>
<dbReference type="STRING" id="402881.Plav_1604"/>
<evidence type="ECO:0000313" key="3">
    <source>
        <dbReference type="Proteomes" id="UP000006377"/>
    </source>
</evidence>
<organism evidence="2 3">
    <name type="scientific">Parvibaculum lavamentivorans (strain DS-1 / DSM 13023 / NCIMB 13966)</name>
    <dbReference type="NCBI Taxonomy" id="402881"/>
    <lineage>
        <taxon>Bacteria</taxon>
        <taxon>Pseudomonadati</taxon>
        <taxon>Pseudomonadota</taxon>
        <taxon>Alphaproteobacteria</taxon>
        <taxon>Hyphomicrobiales</taxon>
        <taxon>Parvibaculaceae</taxon>
        <taxon>Parvibaculum</taxon>
    </lineage>
</organism>
<dbReference type="GO" id="GO:0008168">
    <property type="term" value="F:methyltransferase activity"/>
    <property type="evidence" value="ECO:0007669"/>
    <property type="project" value="UniProtKB-KW"/>
</dbReference>
<dbReference type="EMBL" id="CP000774">
    <property type="protein sequence ID" value="ABS63223.1"/>
    <property type="molecule type" value="Genomic_DNA"/>
</dbReference>
<dbReference type="KEGG" id="pla:Plav_1604"/>
<reference evidence="2 3" key="1">
    <citation type="journal article" date="2011" name="Stand. Genomic Sci.">
        <title>Complete genome sequence of Parvibaculum lavamentivorans type strain (DS-1(T)).</title>
        <authorList>
            <person name="Schleheck D."/>
            <person name="Weiss M."/>
            <person name="Pitluck S."/>
            <person name="Bruce D."/>
            <person name="Land M.L."/>
            <person name="Han S."/>
            <person name="Saunders E."/>
            <person name="Tapia R."/>
            <person name="Detter C."/>
            <person name="Brettin T."/>
            <person name="Han J."/>
            <person name="Woyke T."/>
            <person name="Goodwin L."/>
            <person name="Pennacchio L."/>
            <person name="Nolan M."/>
            <person name="Cook A.M."/>
            <person name="Kjelleberg S."/>
            <person name="Thomas T."/>
        </authorList>
    </citation>
    <scope>NUCLEOTIDE SEQUENCE [LARGE SCALE GENOMIC DNA]</scope>
    <source>
        <strain evidence="3">DS-1 / DSM 13023 / NCIMB 13966</strain>
    </source>
</reference>
<dbReference type="Proteomes" id="UP000006377">
    <property type="component" value="Chromosome"/>
</dbReference>
<keyword evidence="3" id="KW-1185">Reference proteome</keyword>
<dbReference type="HOGENOM" id="CLU_065741_0_0_5"/>
<dbReference type="PANTHER" id="PTHR43861">
    <property type="entry name" value="TRANS-ACONITATE 2-METHYLTRANSFERASE-RELATED"/>
    <property type="match status" value="1"/>
</dbReference>
<dbReference type="RefSeq" id="WP_012110511.1">
    <property type="nucleotide sequence ID" value="NC_009719.1"/>
</dbReference>
<dbReference type="CDD" id="cd02440">
    <property type="entry name" value="AdoMet_MTases"/>
    <property type="match status" value="1"/>
</dbReference>
<dbReference type="eggNOG" id="COG2227">
    <property type="taxonomic scope" value="Bacteria"/>
</dbReference>
<dbReference type="InterPro" id="IPR013217">
    <property type="entry name" value="Methyltransf_12"/>
</dbReference>
<name>A7HTJ0_PARL1</name>
<dbReference type="GO" id="GO:0032259">
    <property type="term" value="P:methylation"/>
    <property type="evidence" value="ECO:0007669"/>
    <property type="project" value="UniProtKB-KW"/>
</dbReference>
<proteinExistence type="predicted"/>
<protein>
    <submittedName>
        <fullName evidence="2">Methyltransferase type 12</fullName>
    </submittedName>
</protein>
<dbReference type="SUPFAM" id="SSF53335">
    <property type="entry name" value="S-adenosyl-L-methionine-dependent methyltransferases"/>
    <property type="match status" value="1"/>
</dbReference>
<sequence>MSADHPDDPLALNLARWEEQVDIHVGSDFYRVKEFLAGETSLDPLVAGELGDVTGKKLLHLQCHFGLDTLSLARMGAIATGLDFSPKAIVAARKLAADAGLDARFINARVDEAAEAAGTGYDIVFSSWGVLMWLPDLEVWARNIASCLKPGGFFYLAEGHPLLWALDDEGNSVEENLRIVRSYFLEGPQQWENAHDYAEPGVTLAHFRSSEWQHTLGEVISVLAAADLHIEFLHEHDVLPWPGVPSMERVDRFYFKAPDGAARLPLSYSVKARKVQ</sequence>
<feature type="domain" description="Methyltransferase type 12" evidence="1">
    <location>
        <begin position="59"/>
        <end position="154"/>
    </location>
</feature>
<dbReference type="OrthoDB" id="8385759at2"/>
<dbReference type="AlphaFoldDB" id="A7HTJ0"/>
<keyword evidence="2" id="KW-0808">Transferase</keyword>